<dbReference type="SUPFAM" id="SSF90123">
    <property type="entry name" value="ABC transporter transmembrane region"/>
    <property type="match status" value="1"/>
</dbReference>
<keyword evidence="2 5" id="KW-0812">Transmembrane</keyword>
<dbReference type="PANTHER" id="PTHR43394">
    <property type="entry name" value="ATP-DEPENDENT PERMEASE MDL1, MITOCHONDRIAL"/>
    <property type="match status" value="1"/>
</dbReference>
<dbReference type="Gene3D" id="3.40.50.300">
    <property type="entry name" value="P-loop containing nucleotide triphosphate hydrolases"/>
    <property type="match status" value="1"/>
</dbReference>
<dbReference type="Gene3D" id="1.20.1560.10">
    <property type="entry name" value="ABC transporter type 1, transmembrane domain"/>
    <property type="match status" value="1"/>
</dbReference>
<comment type="caution">
    <text evidence="8">The sequence shown here is derived from an EMBL/GenBank/DDBJ whole genome shotgun (WGS) entry which is preliminary data.</text>
</comment>
<dbReference type="InterPro" id="IPR003439">
    <property type="entry name" value="ABC_transporter-like_ATP-bd"/>
</dbReference>
<evidence type="ECO:0000256" key="5">
    <source>
        <dbReference type="SAM" id="Phobius"/>
    </source>
</evidence>
<dbReference type="PROSITE" id="PS50929">
    <property type="entry name" value="ABC_TM1F"/>
    <property type="match status" value="1"/>
</dbReference>
<dbReference type="PROSITE" id="PS00211">
    <property type="entry name" value="ABC_TRANSPORTER_1"/>
    <property type="match status" value="1"/>
</dbReference>
<dbReference type="PANTHER" id="PTHR43394:SF1">
    <property type="entry name" value="ATP-BINDING CASSETTE SUB-FAMILY B MEMBER 10, MITOCHONDRIAL"/>
    <property type="match status" value="1"/>
</dbReference>
<dbReference type="RefSeq" id="WP_358133991.1">
    <property type="nucleotide sequence ID" value="NZ_JBFALK010000009.1"/>
</dbReference>
<feature type="transmembrane region" description="Helical" evidence="5">
    <location>
        <begin position="26"/>
        <end position="46"/>
    </location>
</feature>
<feature type="transmembrane region" description="Helical" evidence="5">
    <location>
        <begin position="286"/>
        <end position="307"/>
    </location>
</feature>
<feature type="transmembrane region" description="Helical" evidence="5">
    <location>
        <begin position="140"/>
        <end position="159"/>
    </location>
</feature>
<evidence type="ECO:0000256" key="1">
    <source>
        <dbReference type="ARBA" id="ARBA00004651"/>
    </source>
</evidence>
<protein>
    <submittedName>
        <fullName evidence="8">ABC transporter ATP-binding protein</fullName>
    </submittedName>
</protein>
<dbReference type="InterPro" id="IPR036640">
    <property type="entry name" value="ABC1_TM_sf"/>
</dbReference>
<comment type="subcellular location">
    <subcellularLocation>
        <location evidence="1">Cell membrane</location>
        <topology evidence="1">Multi-pass membrane protein</topology>
    </subcellularLocation>
</comment>
<sequence>MTSPDAQIRGPVRFLLWLAIRQKRRILTGSLLSSAWMVAMALPPYLLSRAVDDGLAAHDSGALTGWTAAMLAAGVGSALLGMAQHRTTTKVRMDAMFRTVRAIMDQALRLGGTLPRRVATGEVVAIGLSDARTISQAMSFAGPGIGAVVGYVVVAFVLADISLTLALVVLAGAPLLAVVIGPLLSRVLSAGDDYRERQGALTARLVDVVAGLRVLNGLGGKEMHADRYRRRSRELCQEGYRVGAATSWVGALSGGLPLLFLALVTWLGARMAAEGSLTIGDLVAAYGYVAMLAIPMTVLIMGGSDLARGVVAARRVTGFLALAPGRTGPATTADAPAGPAVLHDPASGVEVPPGLFIVLTGARPADAAAVVERLGRFEDSDVLWGGVRLDAVPLAQVRERILVADNDADLFAGTVREVVSGRGHPEDSAVRAAIHAAAAADIVDALPDGLDSVVAARGLSLSGGQRQRLRLARALCAGPEVLLAVEPTSAVDAHTEAVMAARLRTARAGLTTVVTSTSPFVLEQADVVVHLVDGRVAATGTHRELLENAPGYRALVSRDTDAAEEAHR</sequence>
<keyword evidence="9" id="KW-1185">Reference proteome</keyword>
<feature type="transmembrane region" description="Helical" evidence="5">
    <location>
        <begin position="66"/>
        <end position="83"/>
    </location>
</feature>
<gene>
    <name evidence="8" type="ORF">AB0I59_17950</name>
</gene>
<evidence type="ECO:0000259" key="7">
    <source>
        <dbReference type="PROSITE" id="PS50929"/>
    </source>
</evidence>
<organism evidence="8 9">
    <name type="scientific">Microtetraspora glauca</name>
    <dbReference type="NCBI Taxonomy" id="1996"/>
    <lineage>
        <taxon>Bacteria</taxon>
        <taxon>Bacillati</taxon>
        <taxon>Actinomycetota</taxon>
        <taxon>Actinomycetes</taxon>
        <taxon>Streptosporangiales</taxon>
        <taxon>Streptosporangiaceae</taxon>
        <taxon>Microtetraspora</taxon>
    </lineage>
</organism>
<dbReference type="InterPro" id="IPR027417">
    <property type="entry name" value="P-loop_NTPase"/>
</dbReference>
<evidence type="ECO:0000256" key="2">
    <source>
        <dbReference type="ARBA" id="ARBA00022692"/>
    </source>
</evidence>
<feature type="domain" description="ABC transporter" evidence="6">
    <location>
        <begin position="289"/>
        <end position="558"/>
    </location>
</feature>
<dbReference type="InterPro" id="IPR039421">
    <property type="entry name" value="Type_1_exporter"/>
</dbReference>
<dbReference type="Pfam" id="PF00664">
    <property type="entry name" value="ABC_membrane"/>
    <property type="match status" value="1"/>
</dbReference>
<dbReference type="EMBL" id="JBFALK010000009">
    <property type="protein sequence ID" value="MEV0970521.1"/>
    <property type="molecule type" value="Genomic_DNA"/>
</dbReference>
<name>A0ABV3GFX0_MICGL</name>
<evidence type="ECO:0000256" key="4">
    <source>
        <dbReference type="ARBA" id="ARBA00023136"/>
    </source>
</evidence>
<keyword evidence="8" id="KW-0547">Nucleotide-binding</keyword>
<dbReference type="Pfam" id="PF00005">
    <property type="entry name" value="ABC_tran"/>
    <property type="match status" value="1"/>
</dbReference>
<keyword evidence="3 5" id="KW-1133">Transmembrane helix</keyword>
<evidence type="ECO:0000256" key="3">
    <source>
        <dbReference type="ARBA" id="ARBA00022989"/>
    </source>
</evidence>
<evidence type="ECO:0000259" key="6">
    <source>
        <dbReference type="PROSITE" id="PS50893"/>
    </source>
</evidence>
<proteinExistence type="predicted"/>
<reference evidence="8 9" key="1">
    <citation type="submission" date="2024-06" db="EMBL/GenBank/DDBJ databases">
        <title>The Natural Products Discovery Center: Release of the First 8490 Sequenced Strains for Exploring Actinobacteria Biosynthetic Diversity.</title>
        <authorList>
            <person name="Kalkreuter E."/>
            <person name="Kautsar S.A."/>
            <person name="Yang D."/>
            <person name="Bader C.D."/>
            <person name="Teijaro C.N."/>
            <person name="Fluegel L."/>
            <person name="Davis C.M."/>
            <person name="Simpson J.R."/>
            <person name="Lauterbach L."/>
            <person name="Steele A.D."/>
            <person name="Gui C."/>
            <person name="Meng S."/>
            <person name="Li G."/>
            <person name="Viehrig K."/>
            <person name="Ye F."/>
            <person name="Su P."/>
            <person name="Kiefer A.F."/>
            <person name="Nichols A."/>
            <person name="Cepeda A.J."/>
            <person name="Yan W."/>
            <person name="Fan B."/>
            <person name="Jiang Y."/>
            <person name="Adhikari A."/>
            <person name="Zheng C.-J."/>
            <person name="Schuster L."/>
            <person name="Cowan T.M."/>
            <person name="Smanski M.J."/>
            <person name="Chevrette M.G."/>
            <person name="De Carvalho L.P.S."/>
            <person name="Shen B."/>
        </authorList>
    </citation>
    <scope>NUCLEOTIDE SEQUENCE [LARGE SCALE GENOMIC DNA]</scope>
    <source>
        <strain evidence="8 9">NPDC050100</strain>
    </source>
</reference>
<feature type="domain" description="ABC transmembrane type-1" evidence="7">
    <location>
        <begin position="27"/>
        <end position="308"/>
    </location>
</feature>
<dbReference type="InterPro" id="IPR017871">
    <property type="entry name" value="ABC_transporter-like_CS"/>
</dbReference>
<evidence type="ECO:0000313" key="9">
    <source>
        <dbReference type="Proteomes" id="UP001551675"/>
    </source>
</evidence>
<keyword evidence="4 5" id="KW-0472">Membrane</keyword>
<feature type="transmembrane region" description="Helical" evidence="5">
    <location>
        <begin position="165"/>
        <end position="188"/>
    </location>
</feature>
<feature type="transmembrane region" description="Helical" evidence="5">
    <location>
        <begin position="239"/>
        <end position="266"/>
    </location>
</feature>
<keyword evidence="8" id="KW-0067">ATP-binding</keyword>
<accession>A0ABV3GFX0</accession>
<dbReference type="Proteomes" id="UP001551675">
    <property type="component" value="Unassembled WGS sequence"/>
</dbReference>
<dbReference type="GO" id="GO:0005524">
    <property type="term" value="F:ATP binding"/>
    <property type="evidence" value="ECO:0007669"/>
    <property type="project" value="UniProtKB-KW"/>
</dbReference>
<dbReference type="SUPFAM" id="SSF52540">
    <property type="entry name" value="P-loop containing nucleoside triphosphate hydrolases"/>
    <property type="match status" value="1"/>
</dbReference>
<evidence type="ECO:0000313" key="8">
    <source>
        <dbReference type="EMBL" id="MEV0970521.1"/>
    </source>
</evidence>
<dbReference type="InterPro" id="IPR011527">
    <property type="entry name" value="ABC1_TM_dom"/>
</dbReference>
<dbReference type="PROSITE" id="PS50893">
    <property type="entry name" value="ABC_TRANSPORTER_2"/>
    <property type="match status" value="1"/>
</dbReference>